<dbReference type="Pfam" id="PF02775">
    <property type="entry name" value="TPP_enzyme_C"/>
    <property type="match status" value="1"/>
</dbReference>
<dbReference type="SUPFAM" id="SSF53323">
    <property type="entry name" value="Pyruvate-ferredoxin oxidoreductase, PFOR, domain III"/>
    <property type="match status" value="1"/>
</dbReference>
<feature type="domain" description="4Fe-4S ferredoxin-type" evidence="4">
    <location>
        <begin position="214"/>
        <end position="243"/>
    </location>
</feature>
<dbReference type="SUPFAM" id="SSF52518">
    <property type="entry name" value="Thiamin diphosphate-binding fold (THDP-binding)"/>
    <property type="match status" value="1"/>
</dbReference>
<dbReference type="Proteomes" id="UP000186817">
    <property type="component" value="Unassembled WGS sequence"/>
</dbReference>
<dbReference type="InterPro" id="IPR017900">
    <property type="entry name" value="4Fe4S_Fe_S_CS"/>
</dbReference>
<evidence type="ECO:0000256" key="2">
    <source>
        <dbReference type="SAM" id="Phobius"/>
    </source>
</evidence>
<evidence type="ECO:0000256" key="1">
    <source>
        <dbReference type="ARBA" id="ARBA00023002"/>
    </source>
</evidence>
<keyword evidence="6" id="KW-1185">Reference proteome</keyword>
<dbReference type="GO" id="GO:0006979">
    <property type="term" value="P:response to oxidative stress"/>
    <property type="evidence" value="ECO:0007669"/>
    <property type="project" value="TreeGrafter"/>
</dbReference>
<name>A0A1Q9CGA5_SYMMI</name>
<organism evidence="5 6">
    <name type="scientific">Symbiodinium microadriaticum</name>
    <name type="common">Dinoflagellate</name>
    <name type="synonym">Zooxanthella microadriatica</name>
    <dbReference type="NCBI Taxonomy" id="2951"/>
    <lineage>
        <taxon>Eukaryota</taxon>
        <taxon>Sar</taxon>
        <taxon>Alveolata</taxon>
        <taxon>Dinophyceae</taxon>
        <taxon>Suessiales</taxon>
        <taxon>Symbiodiniaceae</taxon>
        <taxon>Symbiodinium</taxon>
    </lineage>
</organism>
<dbReference type="InterPro" id="IPR017938">
    <property type="entry name" value="Riboflavin_synthase-like_b-brl"/>
</dbReference>
<dbReference type="InterPro" id="IPR050722">
    <property type="entry name" value="Pyruvate:ferred/Flavod_OxRd"/>
</dbReference>
<accession>A0A1Q9CGA5</accession>
<dbReference type="SUPFAM" id="SSF63380">
    <property type="entry name" value="Riboflavin synthase domain-like"/>
    <property type="match status" value="1"/>
</dbReference>
<dbReference type="InterPro" id="IPR017896">
    <property type="entry name" value="4Fe4S_Fe-S-bd"/>
</dbReference>
<dbReference type="InterPro" id="IPR029039">
    <property type="entry name" value="Flavoprotein-like_sf"/>
</dbReference>
<feature type="domain" description="4Fe-4S ferredoxin-type" evidence="4">
    <location>
        <begin position="136"/>
        <end position="165"/>
    </location>
</feature>
<proteinExistence type="predicted"/>
<dbReference type="SUPFAM" id="SSF54862">
    <property type="entry name" value="4Fe-4S ferredoxins"/>
    <property type="match status" value="1"/>
</dbReference>
<dbReference type="GO" id="GO:0010181">
    <property type="term" value="F:FMN binding"/>
    <property type="evidence" value="ECO:0007669"/>
    <property type="project" value="InterPro"/>
</dbReference>
<dbReference type="GO" id="GO:0030976">
    <property type="term" value="F:thiamine pyrophosphate binding"/>
    <property type="evidence" value="ECO:0007669"/>
    <property type="project" value="InterPro"/>
</dbReference>
<dbReference type="EMBL" id="LSRX01001235">
    <property type="protein sequence ID" value="OLP81965.1"/>
    <property type="molecule type" value="Genomic_DNA"/>
</dbReference>
<protein>
    <submittedName>
        <fullName evidence="5">Pyruvate dehydrogenase [NADP(+)], mitochondrial</fullName>
    </submittedName>
</protein>
<evidence type="ECO:0000259" key="3">
    <source>
        <dbReference type="PROSITE" id="PS50902"/>
    </source>
</evidence>
<dbReference type="PROSITE" id="PS51379">
    <property type="entry name" value="4FE4S_FER_2"/>
    <property type="match status" value="2"/>
</dbReference>
<evidence type="ECO:0000313" key="5">
    <source>
        <dbReference type="EMBL" id="OLP81965.1"/>
    </source>
</evidence>
<dbReference type="Gene3D" id="3.40.50.360">
    <property type="match status" value="1"/>
</dbReference>
<dbReference type="Gene3D" id="3.40.50.970">
    <property type="match status" value="1"/>
</dbReference>
<dbReference type="InterPro" id="IPR002869">
    <property type="entry name" value="Pyrv_flavodox_OxRed_cen"/>
</dbReference>
<dbReference type="InterPro" id="IPR011766">
    <property type="entry name" value="TPP_enzyme_TPP-bd"/>
</dbReference>
<dbReference type="PANTHER" id="PTHR32154">
    <property type="entry name" value="PYRUVATE-FLAVODOXIN OXIDOREDUCTASE-RELATED"/>
    <property type="match status" value="1"/>
</dbReference>
<dbReference type="PROSITE" id="PS50902">
    <property type="entry name" value="FLAVODOXIN_LIKE"/>
    <property type="match status" value="1"/>
</dbReference>
<evidence type="ECO:0000259" key="4">
    <source>
        <dbReference type="PROSITE" id="PS51379"/>
    </source>
</evidence>
<dbReference type="AlphaFoldDB" id="A0A1Q9CGA5"/>
<dbReference type="Pfam" id="PF00258">
    <property type="entry name" value="Flavodoxin_1"/>
    <property type="match status" value="1"/>
</dbReference>
<dbReference type="PROSITE" id="PS00198">
    <property type="entry name" value="4FE4S_FER_1"/>
    <property type="match status" value="2"/>
</dbReference>
<dbReference type="SUPFAM" id="SSF52218">
    <property type="entry name" value="Flavoproteins"/>
    <property type="match status" value="1"/>
</dbReference>
<keyword evidence="2" id="KW-1133">Transmembrane helix</keyword>
<dbReference type="Pfam" id="PF13237">
    <property type="entry name" value="Fer4_10"/>
    <property type="match status" value="1"/>
</dbReference>
<feature type="domain" description="Flavodoxin-like" evidence="3">
    <location>
        <begin position="772"/>
        <end position="976"/>
    </location>
</feature>
<reference evidence="5 6" key="1">
    <citation type="submission" date="2016-02" db="EMBL/GenBank/DDBJ databases">
        <title>Genome analysis of coral dinoflagellate symbionts highlights evolutionary adaptations to a symbiotic lifestyle.</title>
        <authorList>
            <person name="Aranda M."/>
            <person name="Li Y."/>
            <person name="Liew Y.J."/>
            <person name="Baumgarten S."/>
            <person name="Simakov O."/>
            <person name="Wilson M."/>
            <person name="Piel J."/>
            <person name="Ashoor H."/>
            <person name="Bougouffa S."/>
            <person name="Bajic V.B."/>
            <person name="Ryu T."/>
            <person name="Ravasi T."/>
            <person name="Bayer T."/>
            <person name="Micklem G."/>
            <person name="Kim H."/>
            <person name="Bhak J."/>
            <person name="Lajeunesse T.C."/>
            <person name="Voolstra C.R."/>
        </authorList>
    </citation>
    <scope>NUCLEOTIDE SEQUENCE [LARGE SCALE GENOMIC DNA]</scope>
    <source>
        <strain evidence="5 6">CCMP2467</strain>
    </source>
</reference>
<dbReference type="Gene3D" id="3.30.70.20">
    <property type="match status" value="2"/>
</dbReference>
<dbReference type="OrthoDB" id="1688044at2759"/>
<dbReference type="GO" id="GO:0016491">
    <property type="term" value="F:oxidoreductase activity"/>
    <property type="evidence" value="ECO:0007669"/>
    <property type="project" value="UniProtKB-KW"/>
</dbReference>
<gene>
    <name evidence="5" type="primary">PNO</name>
    <name evidence="5" type="ORF">AK812_SmicGene37431</name>
</gene>
<dbReference type="InterPro" id="IPR008254">
    <property type="entry name" value="Flavodoxin/NO_synth"/>
</dbReference>
<dbReference type="Gene3D" id="2.40.30.10">
    <property type="entry name" value="Translation factors"/>
    <property type="match status" value="1"/>
</dbReference>
<comment type="caution">
    <text evidence="5">The sequence shown here is derived from an EMBL/GenBank/DDBJ whole genome shotgun (WGS) entry which is preliminary data.</text>
</comment>
<keyword evidence="2" id="KW-0472">Membrane</keyword>
<evidence type="ECO:0000313" key="6">
    <source>
        <dbReference type="Proteomes" id="UP000186817"/>
    </source>
</evidence>
<dbReference type="PANTHER" id="PTHR32154:SF0">
    <property type="entry name" value="PYRUVATE-FLAVODOXIN OXIDOREDUCTASE-RELATED"/>
    <property type="match status" value="1"/>
</dbReference>
<keyword evidence="2" id="KW-0812">Transmembrane</keyword>
<dbReference type="InterPro" id="IPR029061">
    <property type="entry name" value="THDP-binding"/>
</dbReference>
<feature type="transmembrane region" description="Helical" evidence="2">
    <location>
        <begin position="487"/>
        <end position="506"/>
    </location>
</feature>
<keyword evidence="1" id="KW-0560">Oxidoreductase</keyword>
<keyword evidence="5" id="KW-0670">Pyruvate</keyword>
<sequence>MLDQRQRRKTYALRPVREGGAFVVNCPWKTVEALLLHGGLPAKRINQVMQDAKEQLEGAIDRMYGKKSPEIVRSNKAALAAAPENLHKRSIDSRTADELAVALNAVSAFTPGGETPIGQCRANQGSKHQKRALAEEIPVWIPDKCTQCNLCSVVCPHAVVGWAAWKISPHDDGQEKWHALRVRPFLLDKKEMEAAPEGFQARKAKGGDLGGLNYSIQLAPYDCTGCAVCVEMCPDDALIMEPPSHSQQKFNDHWEYSLNQVSVKDNLMEKTSVKGSQLSCGRFQEPLIEFSHLAALRGLSVSTWKCMVIANSSGCSSVTGTSDMTIEAAAHAKKIDIGKTSGCLAWGFGLGADLGMLIDDVKELLEEALGIHEDLLRVAGDGTSQVREGADPWQGDHLYAEFLYPVWSFMKEAKAKPPAPRPVKPEPPTPVTPEMCWGTPDYTPEEWSEFLNQAAHAAYILALEEYNAALEATAAAEARKHWSKIEVFVIIIIIIIIVVIILIMIANTALQPQIVKLLAAEPEGDEDMLVAPSHWIIGGDGWAYDIGFGGLDHVLATGQNVNILVLDTEGYSNTGAQISKATPKGATMKMAAGGNKIKKKDLGAIAMMHENAYVASVSLSADVNQTVKVPSLKLPGPSIVIAYATCVDWGHRAGDKAMVMQQVNAVESGYWPLYRYNPEKVTTEFNGFELDNKRISSDAMDTLMRNECRGRHRNRFTSLQRTAPEHAKLLQDAMKDEFTSRHESRRRKAMGDEDLLEYLKKCMGEQVTGERVTVLYGTDTGNAEMVAKNFQFELKRRGMKAKCLSFNDVAISDLAEESKVLAVVATAGQGEMPKSAVKFWQEWSPDFFDNIEAPEKSFLELVMVRPATLCADPPNAYPKFEEELSPPSHLVEILPADDSKAKLASEPFVPHGSKPVAMTVKRSTVPDGYERAIDHFEFNLEGSGLSYDQGDSLGLWPKNSTAQDEEDVYCYQHNHDCYRYHRRSTTRLVASPLGIGWIELEEYTQHAVTSRSLRHWLIADGENQGTLKDSRI</sequence>